<feature type="domain" description="RING-type" evidence="6">
    <location>
        <begin position="422"/>
        <end position="461"/>
    </location>
</feature>
<dbReference type="Pfam" id="PF03105">
    <property type="entry name" value="SPX"/>
    <property type="match status" value="2"/>
</dbReference>
<dbReference type="Proteomes" id="UP000242474">
    <property type="component" value="Unassembled WGS sequence"/>
</dbReference>
<accession>A0A2G5B628</accession>
<name>A0A2G5B628_COERN</name>
<dbReference type="PANTHER" id="PTHR23327:SF51">
    <property type="entry name" value="TRANSCRIPTIONAL REGULATOR OF YEAST FORM ADHERENCE 3"/>
    <property type="match status" value="1"/>
</dbReference>
<dbReference type="PROSITE" id="PS00518">
    <property type="entry name" value="ZF_RING_1"/>
    <property type="match status" value="1"/>
</dbReference>
<dbReference type="SMART" id="SM00184">
    <property type="entry name" value="RING"/>
    <property type="match status" value="1"/>
</dbReference>
<dbReference type="InterPro" id="IPR018957">
    <property type="entry name" value="Znf_C3HC4_RING-type"/>
</dbReference>
<evidence type="ECO:0000313" key="9">
    <source>
        <dbReference type="Proteomes" id="UP000242474"/>
    </source>
</evidence>
<dbReference type="GO" id="GO:0008270">
    <property type="term" value="F:zinc ion binding"/>
    <property type="evidence" value="ECO:0007669"/>
    <property type="project" value="UniProtKB-KW"/>
</dbReference>
<keyword evidence="3" id="KW-0862">Zinc</keyword>
<keyword evidence="2 4" id="KW-0863">Zinc-finger</keyword>
<dbReference type="Gene3D" id="3.30.40.10">
    <property type="entry name" value="Zinc/RING finger domain, C3HC4 (zinc finger)"/>
    <property type="match status" value="1"/>
</dbReference>
<feature type="region of interest" description="Disordered" evidence="5">
    <location>
        <begin position="124"/>
        <end position="145"/>
    </location>
</feature>
<dbReference type="Pfam" id="PF00097">
    <property type="entry name" value="zf-C3HC4"/>
    <property type="match status" value="1"/>
</dbReference>
<evidence type="ECO:0000259" key="7">
    <source>
        <dbReference type="PROSITE" id="PS51382"/>
    </source>
</evidence>
<evidence type="ECO:0000256" key="4">
    <source>
        <dbReference type="PROSITE-ProRule" id="PRU00175"/>
    </source>
</evidence>
<dbReference type="PROSITE" id="PS51382">
    <property type="entry name" value="SPX"/>
    <property type="match status" value="1"/>
</dbReference>
<gene>
    <name evidence="8" type="ORF">COEREDRAFT_82746</name>
</gene>
<evidence type="ECO:0000256" key="2">
    <source>
        <dbReference type="ARBA" id="ARBA00022771"/>
    </source>
</evidence>
<proteinExistence type="predicted"/>
<dbReference type="InterPro" id="IPR004331">
    <property type="entry name" value="SPX_dom"/>
</dbReference>
<dbReference type="AlphaFoldDB" id="A0A2G5B628"/>
<dbReference type="CDD" id="cd23137">
    <property type="entry name" value="RING-HC_TRY3-like"/>
    <property type="match status" value="1"/>
</dbReference>
<sequence>MKFGKTIETNAKELPDEWQPYLIQYKLLKKSIKQIVQELDATFKRLNIAPLADPDASLQADHTHADTVTSDIEPSAIAGNDKEQLGASKSAAGEYAGVLEEVAYNIEKDNNGLVHPVITVKLRRPASNQQDRGNGDLSAASLPESTPIILQPSHISDKLIGENPSTSSETAAAVVVPLNPSQHDSAPISNASNSAGVSITNANGPDLRANVCDIATEMTMGKDAEETQVIVRLEADQLFFDQLVQYIERMRQFEQKYTKAYNANVDHIGDELATITSPYKHDYQVWREIFRLYMDSEIWSHSQGDCRSTSSAREGQERFGKFVKHIEAIRLVQRLRDPMSARLLMSFYKLNMELAHMKLLQEMNEEATRKIIKKHDKRTHLVAKKQFPQLVTIDTASLTQALIFTIYNDLVGVVPQIDDYLCPMCLNIAWRPLRLECAHLFCSRCIVKASRRHMFDCPICRSKNAVYNAGVNNIDKALLNFLKLYFPEDIKAKQREIQQDISEEESRAIVAAQDRNSPCIIM</sequence>
<organism evidence="8 9">
    <name type="scientific">Coemansia reversa (strain ATCC 12441 / NRRL 1564)</name>
    <dbReference type="NCBI Taxonomy" id="763665"/>
    <lineage>
        <taxon>Eukaryota</taxon>
        <taxon>Fungi</taxon>
        <taxon>Fungi incertae sedis</taxon>
        <taxon>Zoopagomycota</taxon>
        <taxon>Kickxellomycotina</taxon>
        <taxon>Kickxellomycetes</taxon>
        <taxon>Kickxellales</taxon>
        <taxon>Kickxellaceae</taxon>
        <taxon>Coemansia</taxon>
    </lineage>
</organism>
<evidence type="ECO:0000259" key="6">
    <source>
        <dbReference type="PROSITE" id="PS50089"/>
    </source>
</evidence>
<dbReference type="SUPFAM" id="SSF57850">
    <property type="entry name" value="RING/U-box"/>
    <property type="match status" value="1"/>
</dbReference>
<feature type="domain" description="SPX" evidence="7">
    <location>
        <begin position="1"/>
        <end position="389"/>
    </location>
</feature>
<keyword evidence="9" id="KW-1185">Reference proteome</keyword>
<evidence type="ECO:0000256" key="1">
    <source>
        <dbReference type="ARBA" id="ARBA00022723"/>
    </source>
</evidence>
<dbReference type="InterPro" id="IPR013083">
    <property type="entry name" value="Znf_RING/FYVE/PHD"/>
</dbReference>
<evidence type="ECO:0000256" key="5">
    <source>
        <dbReference type="SAM" id="MobiDB-lite"/>
    </source>
</evidence>
<evidence type="ECO:0000313" key="8">
    <source>
        <dbReference type="EMBL" id="PIA14476.1"/>
    </source>
</evidence>
<reference evidence="8 9" key="1">
    <citation type="journal article" date="2015" name="Genome Biol. Evol.">
        <title>Phylogenomic analyses indicate that early fungi evolved digesting cell walls of algal ancestors of land plants.</title>
        <authorList>
            <person name="Chang Y."/>
            <person name="Wang S."/>
            <person name="Sekimoto S."/>
            <person name="Aerts A.L."/>
            <person name="Choi C."/>
            <person name="Clum A."/>
            <person name="LaButti K.M."/>
            <person name="Lindquist E.A."/>
            <person name="Yee Ngan C."/>
            <person name="Ohm R.A."/>
            <person name="Salamov A.A."/>
            <person name="Grigoriev I.V."/>
            <person name="Spatafora J.W."/>
            <person name="Berbee M.L."/>
        </authorList>
    </citation>
    <scope>NUCLEOTIDE SEQUENCE [LARGE SCALE GENOMIC DNA]</scope>
    <source>
        <strain evidence="8 9">NRRL 1564</strain>
    </source>
</reference>
<dbReference type="PROSITE" id="PS50089">
    <property type="entry name" value="ZF_RING_2"/>
    <property type="match status" value="1"/>
</dbReference>
<keyword evidence="1" id="KW-0479">Metal-binding</keyword>
<evidence type="ECO:0008006" key="10">
    <source>
        <dbReference type="Google" id="ProtNLM"/>
    </source>
</evidence>
<dbReference type="PANTHER" id="PTHR23327">
    <property type="entry name" value="RING FINGER PROTEIN 127"/>
    <property type="match status" value="1"/>
</dbReference>
<protein>
    <recommendedName>
        <fullName evidence="10">SPX-domain-containing protein</fullName>
    </recommendedName>
</protein>
<dbReference type="InterPro" id="IPR017907">
    <property type="entry name" value="Znf_RING_CS"/>
</dbReference>
<dbReference type="InterPro" id="IPR001841">
    <property type="entry name" value="Znf_RING"/>
</dbReference>
<dbReference type="OrthoDB" id="5588846at2759"/>
<evidence type="ECO:0000256" key="3">
    <source>
        <dbReference type="ARBA" id="ARBA00022833"/>
    </source>
</evidence>
<dbReference type="EMBL" id="KZ303517">
    <property type="protein sequence ID" value="PIA14476.1"/>
    <property type="molecule type" value="Genomic_DNA"/>
</dbReference>
<dbReference type="STRING" id="763665.A0A2G5B628"/>